<dbReference type="Proteomes" id="UP001221142">
    <property type="component" value="Unassembled WGS sequence"/>
</dbReference>
<protein>
    <submittedName>
        <fullName evidence="1">Uncharacterized protein</fullName>
    </submittedName>
</protein>
<sequence>MRGLGHLTIDDFPVVTGVVSCLAKLTFPNLLSCLLSEIGTDSWNLHVAQFLRRHPTITHLSLESAPKLEGPIAEGDLLPKLQYYCGDLKDLRFFSTHGLVAVRITWNVQLQSLVERLAAQTGPNLTGLYIDLLSVADFPGVLIHLSTHMPHLEKLKLRWWEGSISGVQAIIDHITAYLPQFERLAYLVVNFAHRDDVVIDSDSQRRTFQAWTNVCSKLRGCCIGKASGYPT</sequence>
<evidence type="ECO:0000313" key="1">
    <source>
        <dbReference type="EMBL" id="KAJ7619625.1"/>
    </source>
</evidence>
<dbReference type="AlphaFoldDB" id="A0AAD7BFH5"/>
<name>A0AAD7BFH5_9AGAR</name>
<reference evidence="1" key="1">
    <citation type="submission" date="2023-03" db="EMBL/GenBank/DDBJ databases">
        <title>Massive genome expansion in bonnet fungi (Mycena s.s.) driven by repeated elements and novel gene families across ecological guilds.</title>
        <authorList>
            <consortium name="Lawrence Berkeley National Laboratory"/>
            <person name="Harder C.B."/>
            <person name="Miyauchi S."/>
            <person name="Viragh M."/>
            <person name="Kuo A."/>
            <person name="Thoen E."/>
            <person name="Andreopoulos B."/>
            <person name="Lu D."/>
            <person name="Skrede I."/>
            <person name="Drula E."/>
            <person name="Henrissat B."/>
            <person name="Morin E."/>
            <person name="Kohler A."/>
            <person name="Barry K."/>
            <person name="LaButti K."/>
            <person name="Morin E."/>
            <person name="Salamov A."/>
            <person name="Lipzen A."/>
            <person name="Mereny Z."/>
            <person name="Hegedus B."/>
            <person name="Baldrian P."/>
            <person name="Stursova M."/>
            <person name="Weitz H."/>
            <person name="Taylor A."/>
            <person name="Grigoriev I.V."/>
            <person name="Nagy L.G."/>
            <person name="Martin F."/>
            <person name="Kauserud H."/>
        </authorList>
    </citation>
    <scope>NUCLEOTIDE SEQUENCE</scope>
    <source>
        <strain evidence="1">9284</strain>
    </source>
</reference>
<dbReference type="SUPFAM" id="SSF52047">
    <property type="entry name" value="RNI-like"/>
    <property type="match status" value="1"/>
</dbReference>
<comment type="caution">
    <text evidence="1">The sequence shown here is derived from an EMBL/GenBank/DDBJ whole genome shotgun (WGS) entry which is preliminary data.</text>
</comment>
<evidence type="ECO:0000313" key="2">
    <source>
        <dbReference type="Proteomes" id="UP001221142"/>
    </source>
</evidence>
<organism evidence="1 2">
    <name type="scientific">Roridomyces roridus</name>
    <dbReference type="NCBI Taxonomy" id="1738132"/>
    <lineage>
        <taxon>Eukaryota</taxon>
        <taxon>Fungi</taxon>
        <taxon>Dikarya</taxon>
        <taxon>Basidiomycota</taxon>
        <taxon>Agaricomycotina</taxon>
        <taxon>Agaricomycetes</taxon>
        <taxon>Agaricomycetidae</taxon>
        <taxon>Agaricales</taxon>
        <taxon>Marasmiineae</taxon>
        <taxon>Mycenaceae</taxon>
        <taxon>Roridomyces</taxon>
    </lineage>
</organism>
<keyword evidence="2" id="KW-1185">Reference proteome</keyword>
<dbReference type="EMBL" id="JARKIF010000018">
    <property type="protein sequence ID" value="KAJ7619625.1"/>
    <property type="molecule type" value="Genomic_DNA"/>
</dbReference>
<accession>A0AAD7BFH5</accession>
<dbReference type="InterPro" id="IPR032675">
    <property type="entry name" value="LRR_dom_sf"/>
</dbReference>
<dbReference type="Gene3D" id="3.80.10.10">
    <property type="entry name" value="Ribonuclease Inhibitor"/>
    <property type="match status" value="1"/>
</dbReference>
<proteinExistence type="predicted"/>
<gene>
    <name evidence="1" type="ORF">FB45DRAFT_1033476</name>
</gene>